<dbReference type="InterPro" id="IPR023230">
    <property type="entry name" value="Glyco_hydro_2_CS"/>
</dbReference>
<dbReference type="InterPro" id="IPR036156">
    <property type="entry name" value="Beta-gal/glucu_dom_sf"/>
</dbReference>
<dbReference type="Pfam" id="PF16353">
    <property type="entry name" value="LacZ_4"/>
    <property type="match status" value="1"/>
</dbReference>
<name>A0AA36IHY5_9DINO</name>
<dbReference type="InterPro" id="IPR011013">
    <property type="entry name" value="Gal_mutarotase_sf_dom"/>
</dbReference>
<dbReference type="InterPro" id="IPR032312">
    <property type="entry name" value="LacZ_4"/>
</dbReference>
<evidence type="ECO:0000256" key="5">
    <source>
        <dbReference type="ARBA" id="ARBA00023295"/>
    </source>
</evidence>
<comment type="caution">
    <text evidence="11">The sequence shown here is derived from an EMBL/GenBank/DDBJ whole genome shotgun (WGS) entry which is preliminary data.</text>
</comment>
<dbReference type="InterPro" id="IPR004199">
    <property type="entry name" value="B-gal_small/dom_5"/>
</dbReference>
<dbReference type="PANTHER" id="PTHR46323:SF2">
    <property type="entry name" value="BETA-GALACTOSIDASE"/>
    <property type="match status" value="1"/>
</dbReference>
<dbReference type="SMART" id="SM01038">
    <property type="entry name" value="Bgal_small_N"/>
    <property type="match status" value="1"/>
</dbReference>
<dbReference type="Pfam" id="PF02836">
    <property type="entry name" value="Glyco_hydro_2_C"/>
    <property type="match status" value="1"/>
</dbReference>
<accession>A0AA36IHY5</accession>
<dbReference type="InterPro" id="IPR050347">
    <property type="entry name" value="Bact_Beta-galactosidase"/>
</dbReference>
<proteinExistence type="inferred from homology"/>
<dbReference type="Gene3D" id="2.70.98.10">
    <property type="match status" value="1"/>
</dbReference>
<evidence type="ECO:0000256" key="2">
    <source>
        <dbReference type="ARBA" id="ARBA00007401"/>
    </source>
</evidence>
<dbReference type="InterPro" id="IPR006104">
    <property type="entry name" value="Glyco_hydro_2_N"/>
</dbReference>
<evidence type="ECO:0000256" key="1">
    <source>
        <dbReference type="ARBA" id="ARBA00001412"/>
    </source>
</evidence>
<dbReference type="Proteomes" id="UP001178507">
    <property type="component" value="Unassembled WGS sequence"/>
</dbReference>
<keyword evidence="9" id="KW-1133">Transmembrane helix</keyword>
<gene>
    <name evidence="11" type="ORF">EVOR1521_LOCUS13782</name>
</gene>
<dbReference type="SUPFAM" id="SSF49303">
    <property type="entry name" value="beta-Galactosidase/glucuronidase domain"/>
    <property type="match status" value="2"/>
</dbReference>
<feature type="region of interest" description="Disordered" evidence="8">
    <location>
        <begin position="1092"/>
        <end position="1122"/>
    </location>
</feature>
<evidence type="ECO:0000256" key="6">
    <source>
        <dbReference type="ARBA" id="ARBA00032230"/>
    </source>
</evidence>
<dbReference type="Pfam" id="PF02837">
    <property type="entry name" value="Glyco_hydro_2_N"/>
    <property type="match status" value="1"/>
</dbReference>
<dbReference type="Gene3D" id="3.20.20.80">
    <property type="entry name" value="Glycosidases"/>
    <property type="match status" value="1"/>
</dbReference>
<sequence>MDDGAQLSVWTLLLGALITCSILGFCHRRSWQWRLLLLQGINVLRRLLWLPWRLCRRNFWEDCAVFGDRKLAAHAPMRYYPSVAAVEGKSPNIVDLGEKDWRMHIFENPQAALSCSQVHDRSFDDQQWHEVPIPSNWQMLGLATPIYTNITFPFTPVPLLLAPYVSSRNPTALYRTHFTISAEQIKGHRVHLVFQAVGSAVMAWVDGQYVGYSQDSMTAAEFDITDALQGKAENAGDSAAAALLSRTAEGDHVLVAMVPMWCDGSYLEDQDQWWLTGLHRGVELHLVPELRLADYEATAVEAEGAGLLTVRCHLAGANASGASVRLTLGQMEPMTKTPERCAASASPLQEEGWCVTLQLRVPKVRPWSAEDPFLYPLLLEVTAGATAQVERIKVGFRCVDIRDGQLRVNRRPITIAGANVHEMHPTRGKAITEEDMILDIQCLKRGNFNAVRNCHYPHHPRWYELCDEYGLYVVDEANIETHGFVENLAISLLACDWAWRAQFLHRTRNMFQRAKNHCSVIVWSLGNESGWGPNFAACMDALRRWDPHERPVQYEGGQSHGDAVLLFGDGQQPSSDIICPMYWSPPMIMPLAANMKDSLMSRPVILCEYSHALGNSNGSLHSYWELFWSSKPEHRRMQGGFVWEWADAAVKVTRRRTLDPVNKSQDEPWLEGHYGYGGDFGPSSGKQDRNFAVDGILFPDRSPHPAYFEFKRLQQPVAFGLRSTTSAEATEVTVNVTNRYAFKDLGHLTLLAFLSDAAGRSHPCTFEPATLAGIPAGQSREFIVKASLPDSALRACGCWLTLQAVQSEEQQMIPAKFVVAEECLTVCPPQPLASSETVGICRGSVAPVASPSLSGTAVVEHGDVTLVKAPNYVARFKQGTLAALSGPSGTLLGEDLRHCFSRASTDNDRCGLDFFVPHVLRIPMANRILDWSGHLSLQASWLLNGLETLEPSQEVEWSNSASGPTLQVKEVFLCRGQPCFVVRTEYVVGPGKLEVSVHVVPTGAACNVATLPRVGLQLKLPSEMSKMSWLGYGPHETYPDRKAADWKVHCSQVDDLHVPYVVPSENGGRADVHWAAFTAPSGEGLLLQYSCNDEPAPDSVPQDQEPSKRPAGTRGAQLSASRYTMEEVEAASHRHKLPTATARPVQVHLDTAHLGVGGVGEGGSKLWATATQFFVSPQKGPWRYQGQFLEGARSVEELAGPGSNLLLASKDMAPRVEYLAQLQGALKQASLEARRAACRWEELLNRSLLLEDIEESFFPSMLETSTYWTCGPMRWFCHLPIFRTIWHKLVVLWLSSFRPVAALFLRSQATSTDTCTVPGSCPSRTNGNLMMQMQTKPGKAAVQSEGLGSQSQVPTCPATLEGVSFGKVSTSQIDECSGLAASRVNAGLYWVNNDSGAGPVLYGITKTGQHMARLQIQDAGSNDWEDIAVGPGPEPGKSYIYIADIGDNNRYRGTVQLYRVEEPVVPNGRDRNADIWIKPERFDVTWPQGKKYDCEAMFVDQGKGAEQAGTVGRVYVITKGDNRNGDPQWRGGDVFYADLPRWGQRLDFVATGVRLDVVLATGADIAPSGNLIAVRTYGEIRMWPRPCEWSVHEALRKSPCGVQSKNERQGEAIAFGKDGENYLTVSEGRYPEVWYFGMTQRFKAEMMHKAEALMQQNTTISH</sequence>
<dbReference type="InterPro" id="IPR008979">
    <property type="entry name" value="Galactose-bd-like_sf"/>
</dbReference>
<keyword evidence="9" id="KW-0812">Transmembrane</keyword>
<keyword evidence="12" id="KW-1185">Reference proteome</keyword>
<dbReference type="Pfam" id="PF02929">
    <property type="entry name" value="Bgal_small_N"/>
    <property type="match status" value="1"/>
</dbReference>
<dbReference type="PROSITE" id="PS00719">
    <property type="entry name" value="GLYCOSYL_HYDROL_F2_1"/>
    <property type="match status" value="1"/>
</dbReference>
<dbReference type="GO" id="GO:0030246">
    <property type="term" value="F:carbohydrate binding"/>
    <property type="evidence" value="ECO:0007669"/>
    <property type="project" value="InterPro"/>
</dbReference>
<keyword evidence="9" id="KW-0472">Membrane</keyword>
<organism evidence="11 12">
    <name type="scientific">Effrenium voratum</name>
    <dbReference type="NCBI Taxonomy" id="2562239"/>
    <lineage>
        <taxon>Eukaryota</taxon>
        <taxon>Sar</taxon>
        <taxon>Alveolata</taxon>
        <taxon>Dinophyceae</taxon>
        <taxon>Suessiales</taxon>
        <taxon>Symbiodiniaceae</taxon>
        <taxon>Effrenium</taxon>
    </lineage>
</organism>
<evidence type="ECO:0000256" key="9">
    <source>
        <dbReference type="SAM" id="Phobius"/>
    </source>
</evidence>
<dbReference type="EMBL" id="CAUJNA010001569">
    <property type="protein sequence ID" value="CAJ1387782.1"/>
    <property type="molecule type" value="Genomic_DNA"/>
</dbReference>
<dbReference type="SUPFAM" id="SSF49785">
    <property type="entry name" value="Galactose-binding domain-like"/>
    <property type="match status" value="1"/>
</dbReference>
<keyword evidence="4 7" id="KW-0378">Hydrolase</keyword>
<dbReference type="SUPFAM" id="SSF51445">
    <property type="entry name" value="(Trans)glycosidases"/>
    <property type="match status" value="1"/>
</dbReference>
<evidence type="ECO:0000313" key="12">
    <source>
        <dbReference type="Proteomes" id="UP001178507"/>
    </source>
</evidence>
<dbReference type="InterPro" id="IPR017853">
    <property type="entry name" value="GH"/>
</dbReference>
<evidence type="ECO:0000256" key="8">
    <source>
        <dbReference type="SAM" id="MobiDB-lite"/>
    </source>
</evidence>
<dbReference type="Pfam" id="PF00703">
    <property type="entry name" value="Glyco_hydro_2"/>
    <property type="match status" value="1"/>
</dbReference>
<dbReference type="GO" id="GO:0009341">
    <property type="term" value="C:beta-galactosidase complex"/>
    <property type="evidence" value="ECO:0007669"/>
    <property type="project" value="InterPro"/>
</dbReference>
<comment type="catalytic activity">
    <reaction evidence="1">
        <text>Hydrolysis of terminal non-reducing beta-D-galactose residues in beta-D-galactosides.</text>
        <dbReference type="EC" id="3.2.1.23"/>
    </reaction>
</comment>
<keyword evidence="5 7" id="KW-0326">Glycosidase</keyword>
<evidence type="ECO:0000259" key="10">
    <source>
        <dbReference type="SMART" id="SM01038"/>
    </source>
</evidence>
<evidence type="ECO:0000313" key="11">
    <source>
        <dbReference type="EMBL" id="CAJ1387782.1"/>
    </source>
</evidence>
<comment type="similarity">
    <text evidence="2 7">Belongs to the glycosyl hydrolase 2 family.</text>
</comment>
<dbReference type="InterPro" id="IPR006103">
    <property type="entry name" value="Glyco_hydro_2_cat"/>
</dbReference>
<evidence type="ECO:0000256" key="7">
    <source>
        <dbReference type="RuleBase" id="RU361154"/>
    </source>
</evidence>
<dbReference type="PANTHER" id="PTHR46323">
    <property type="entry name" value="BETA-GALACTOSIDASE"/>
    <property type="match status" value="1"/>
</dbReference>
<dbReference type="GO" id="GO:0004565">
    <property type="term" value="F:beta-galactosidase activity"/>
    <property type="evidence" value="ECO:0007669"/>
    <property type="project" value="UniProtKB-EC"/>
</dbReference>
<protein>
    <recommendedName>
        <fullName evidence="3">beta-galactosidase</fullName>
        <ecNumber evidence="3">3.2.1.23</ecNumber>
    </recommendedName>
    <alternativeName>
        <fullName evidence="6">Lactase</fullName>
    </alternativeName>
</protein>
<feature type="domain" description="Beta galactosidase small chain/" evidence="10">
    <location>
        <begin position="866"/>
        <end position="1178"/>
    </location>
</feature>
<dbReference type="EC" id="3.2.1.23" evidence="3"/>
<dbReference type="Gene3D" id="2.60.120.260">
    <property type="entry name" value="Galactose-binding domain-like"/>
    <property type="match status" value="1"/>
</dbReference>
<dbReference type="InterPro" id="IPR006101">
    <property type="entry name" value="Glyco_hydro_2"/>
</dbReference>
<dbReference type="InterPro" id="IPR014718">
    <property type="entry name" value="GH-type_carb-bd"/>
</dbReference>
<reference evidence="11" key="1">
    <citation type="submission" date="2023-08" db="EMBL/GenBank/DDBJ databases">
        <authorList>
            <person name="Chen Y."/>
            <person name="Shah S."/>
            <person name="Dougan E. K."/>
            <person name="Thang M."/>
            <person name="Chan C."/>
        </authorList>
    </citation>
    <scope>NUCLEOTIDE SEQUENCE</scope>
</reference>
<dbReference type="SUPFAM" id="SSF74650">
    <property type="entry name" value="Galactose mutarotase-like"/>
    <property type="match status" value="1"/>
</dbReference>
<dbReference type="InterPro" id="IPR006102">
    <property type="entry name" value="Ig-like_GH2"/>
</dbReference>
<dbReference type="InterPro" id="IPR013783">
    <property type="entry name" value="Ig-like_fold"/>
</dbReference>
<evidence type="ECO:0000256" key="4">
    <source>
        <dbReference type="ARBA" id="ARBA00022801"/>
    </source>
</evidence>
<dbReference type="Gene3D" id="2.60.40.10">
    <property type="entry name" value="Immunoglobulins"/>
    <property type="match status" value="2"/>
</dbReference>
<dbReference type="GO" id="GO:0005990">
    <property type="term" value="P:lactose catabolic process"/>
    <property type="evidence" value="ECO:0007669"/>
    <property type="project" value="TreeGrafter"/>
</dbReference>
<evidence type="ECO:0000256" key="3">
    <source>
        <dbReference type="ARBA" id="ARBA00012756"/>
    </source>
</evidence>
<dbReference type="PRINTS" id="PR00132">
    <property type="entry name" value="GLHYDRLASE2"/>
</dbReference>
<feature type="transmembrane region" description="Helical" evidence="9">
    <location>
        <begin position="6"/>
        <end position="26"/>
    </location>
</feature>